<keyword evidence="3 7" id="KW-0813">Transport</keyword>
<keyword evidence="6 8" id="KW-0472">Membrane</keyword>
<evidence type="ECO:0000313" key="10">
    <source>
        <dbReference type="Proteomes" id="UP000008907"/>
    </source>
</evidence>
<dbReference type="AlphaFoldDB" id="A0A7U3ZSW5"/>
<dbReference type="RefSeq" id="WP_014035282.1">
    <property type="nucleotide sequence ID" value="NC_015946.1"/>
</dbReference>
<feature type="transmembrane region" description="Helical" evidence="8">
    <location>
        <begin position="37"/>
        <end position="61"/>
    </location>
</feature>
<gene>
    <name evidence="9" type="primary">glpF</name>
    <name evidence="9" type="ordered locus">MPUT_0572</name>
</gene>
<proteinExistence type="inferred from homology"/>
<name>A0A7U3ZSW5_MYCPK</name>
<feature type="transmembrane region" description="Helical" evidence="8">
    <location>
        <begin position="151"/>
        <end position="172"/>
    </location>
</feature>
<dbReference type="InterPro" id="IPR023271">
    <property type="entry name" value="Aquaporin-like"/>
</dbReference>
<evidence type="ECO:0000256" key="6">
    <source>
        <dbReference type="ARBA" id="ARBA00023136"/>
    </source>
</evidence>
<feature type="transmembrane region" description="Helical" evidence="8">
    <location>
        <begin position="96"/>
        <end position="122"/>
    </location>
</feature>
<dbReference type="InterPro" id="IPR050363">
    <property type="entry name" value="MIP/Aquaporin"/>
</dbReference>
<dbReference type="Proteomes" id="UP000008907">
    <property type="component" value="Chromosome"/>
</dbReference>
<sequence length="255" mass="26536">MSAQSIILTELFGTMLLVILGNGIVANVVLKGTKGQNAGWISITAGWGFAVFVAAMISSALGGVAHLNPAVTIMSAIASKSSNWGLNSSASKLNGAGLFFIVLAVQFVGAILGQIIVDLLYLNHIKLTRQDNDFQNKILAIHSTGPTQRSIFLNLLMEFVGTVVLLLAIIGVGKIPGFTAIGPLAVGLAVFSIGLSLGGTTGYAINPARDLGPRIVHALLPSKQKGSSSWQYSWIPVLGPVLAAVVVGLGFMIFK</sequence>
<dbReference type="Gene3D" id="1.20.1080.10">
    <property type="entry name" value="Glycerol uptake facilitator protein"/>
    <property type="match status" value="1"/>
</dbReference>
<evidence type="ECO:0000256" key="7">
    <source>
        <dbReference type="RuleBase" id="RU000477"/>
    </source>
</evidence>
<dbReference type="GO" id="GO:0015254">
    <property type="term" value="F:glycerol channel activity"/>
    <property type="evidence" value="ECO:0007669"/>
    <property type="project" value="TreeGrafter"/>
</dbReference>
<feature type="transmembrane region" description="Helical" evidence="8">
    <location>
        <begin position="6"/>
        <end position="30"/>
    </location>
</feature>
<dbReference type="EMBL" id="CP003021">
    <property type="protein sequence ID" value="AEM68927.1"/>
    <property type="molecule type" value="Genomic_DNA"/>
</dbReference>
<dbReference type="InterPro" id="IPR000425">
    <property type="entry name" value="MIP"/>
</dbReference>
<dbReference type="PANTHER" id="PTHR43829:SF9">
    <property type="entry name" value="AQUAPORIN-9"/>
    <property type="match status" value="1"/>
</dbReference>
<comment type="subcellular location">
    <subcellularLocation>
        <location evidence="1">Membrane</location>
        <topology evidence="1">Multi-pass membrane protein</topology>
    </subcellularLocation>
</comment>
<evidence type="ECO:0000256" key="2">
    <source>
        <dbReference type="ARBA" id="ARBA00006175"/>
    </source>
</evidence>
<dbReference type="PRINTS" id="PR00783">
    <property type="entry name" value="MINTRINSICP"/>
</dbReference>
<dbReference type="KEGG" id="mpf:MPUT_0572"/>
<reference evidence="9 10" key="1">
    <citation type="journal article" date="2011" name="J. Bacteriol.">
        <title>Genome Sequence of Mycoplasma putrefaciens Type Strain KS1.</title>
        <authorList>
            <person name="Calcutt M.J."/>
            <person name="Foecking M.F."/>
        </authorList>
    </citation>
    <scope>NUCLEOTIDE SEQUENCE [LARGE SCALE GENOMIC DNA]</scope>
    <source>
        <strain evidence="10">ATCC 15718 / NCTC 10155 / C30 KS-1 / KS-1</strain>
    </source>
</reference>
<accession>A0A7U3ZSW5</accession>
<organism evidence="9 10">
    <name type="scientific">Mycoplasma putrefaciens (strain ATCC 15718 / NCTC 10155 / C30 KS-1 / KS-1)</name>
    <dbReference type="NCBI Taxonomy" id="743965"/>
    <lineage>
        <taxon>Bacteria</taxon>
        <taxon>Bacillati</taxon>
        <taxon>Mycoplasmatota</taxon>
        <taxon>Mollicutes</taxon>
        <taxon>Mycoplasmataceae</taxon>
        <taxon>Mycoplasma</taxon>
    </lineage>
</organism>
<evidence type="ECO:0000256" key="3">
    <source>
        <dbReference type="ARBA" id="ARBA00022448"/>
    </source>
</evidence>
<evidence type="ECO:0000256" key="4">
    <source>
        <dbReference type="ARBA" id="ARBA00022692"/>
    </source>
</evidence>
<evidence type="ECO:0000256" key="1">
    <source>
        <dbReference type="ARBA" id="ARBA00004141"/>
    </source>
</evidence>
<evidence type="ECO:0000256" key="8">
    <source>
        <dbReference type="SAM" id="Phobius"/>
    </source>
</evidence>
<feature type="transmembrane region" description="Helical" evidence="8">
    <location>
        <begin position="232"/>
        <end position="254"/>
    </location>
</feature>
<evidence type="ECO:0000313" key="9">
    <source>
        <dbReference type="EMBL" id="AEM68927.1"/>
    </source>
</evidence>
<dbReference type="GO" id="GO:0005886">
    <property type="term" value="C:plasma membrane"/>
    <property type="evidence" value="ECO:0007669"/>
    <property type="project" value="TreeGrafter"/>
</dbReference>
<keyword evidence="4 7" id="KW-0812">Transmembrane</keyword>
<evidence type="ECO:0000256" key="5">
    <source>
        <dbReference type="ARBA" id="ARBA00022989"/>
    </source>
</evidence>
<protein>
    <submittedName>
        <fullName evidence="9">Glycerol uptake facilitator protein</fullName>
    </submittedName>
</protein>
<comment type="similarity">
    <text evidence="2 7">Belongs to the MIP/aquaporin (TC 1.A.8) family.</text>
</comment>
<dbReference type="Pfam" id="PF00230">
    <property type="entry name" value="MIP"/>
    <property type="match status" value="1"/>
</dbReference>
<keyword evidence="5 8" id="KW-1133">Transmembrane helix</keyword>
<dbReference type="SUPFAM" id="SSF81338">
    <property type="entry name" value="Aquaporin-like"/>
    <property type="match status" value="1"/>
</dbReference>
<feature type="transmembrane region" description="Helical" evidence="8">
    <location>
        <begin position="184"/>
        <end position="205"/>
    </location>
</feature>
<dbReference type="PANTHER" id="PTHR43829">
    <property type="entry name" value="AQUAPORIN OR AQUAGLYCEROPORIN RELATED"/>
    <property type="match status" value="1"/>
</dbReference>